<dbReference type="SMART" id="SM00220">
    <property type="entry name" value="S_TKc"/>
    <property type="match status" value="1"/>
</dbReference>
<evidence type="ECO:0000256" key="5">
    <source>
        <dbReference type="ARBA" id="ARBA00022777"/>
    </source>
</evidence>
<evidence type="ECO:0000256" key="3">
    <source>
        <dbReference type="ARBA" id="ARBA00022679"/>
    </source>
</evidence>
<proteinExistence type="predicted"/>
<evidence type="ECO:0000256" key="6">
    <source>
        <dbReference type="ARBA" id="ARBA00022840"/>
    </source>
</evidence>
<evidence type="ECO:0000313" key="11">
    <source>
        <dbReference type="EMBL" id="KAG5647493.1"/>
    </source>
</evidence>
<evidence type="ECO:0000256" key="2">
    <source>
        <dbReference type="ARBA" id="ARBA00022527"/>
    </source>
</evidence>
<evidence type="ECO:0000256" key="4">
    <source>
        <dbReference type="ARBA" id="ARBA00022741"/>
    </source>
</evidence>
<accession>A0A9P7GF26</accession>
<dbReference type="Gene3D" id="3.30.200.20">
    <property type="entry name" value="Phosphorylase Kinase, domain 1"/>
    <property type="match status" value="1"/>
</dbReference>
<dbReference type="GO" id="GO:0005737">
    <property type="term" value="C:cytoplasm"/>
    <property type="evidence" value="ECO:0007669"/>
    <property type="project" value="TreeGrafter"/>
</dbReference>
<dbReference type="InterPro" id="IPR000719">
    <property type="entry name" value="Prot_kinase_dom"/>
</dbReference>
<dbReference type="OrthoDB" id="5979581at2759"/>
<evidence type="ECO:0000256" key="1">
    <source>
        <dbReference type="ARBA" id="ARBA00012513"/>
    </source>
</evidence>
<dbReference type="InterPro" id="IPR017441">
    <property type="entry name" value="Protein_kinase_ATP_BS"/>
</dbReference>
<dbReference type="GO" id="GO:0005524">
    <property type="term" value="F:ATP binding"/>
    <property type="evidence" value="ECO:0007669"/>
    <property type="project" value="UniProtKB-UniRule"/>
</dbReference>
<dbReference type="GO" id="GO:0000245">
    <property type="term" value="P:spliceosomal complex assembly"/>
    <property type="evidence" value="ECO:0007669"/>
    <property type="project" value="TreeGrafter"/>
</dbReference>
<evidence type="ECO:0000259" key="10">
    <source>
        <dbReference type="PROSITE" id="PS50011"/>
    </source>
</evidence>
<keyword evidence="4 9" id="KW-0547">Nucleotide-binding</keyword>
<sequence length="455" mass="52818">MPEPISMYRKGGYHPIDIGDVFRDRYRVFDKLGHGTFATVWLVEDILLRQFAAFKVHVAEVLSLPNRGVAETVVSRHLKEYQEQNPDAFGAEHVVKILDLFEIHGPNGTHSCIVTELLGPNLNCDQVIYYEEDYDQDSFPIDIARQMCAQIARGLVYLHNCGIVHGDLHKGNVLLYRQWSSEKIRKYFGKPRYDELTSFVPTPHMPKRLVRHWKPQKDLFLSSADVVHVKVCDFSEAFLTTATPQLPFRRLGTPLPYCAPEVIFHGITLPGPPTDIWALAVLFYMLRYHNTPLFSSDHGRNAETTLIREMVGKLGKLPPQWWDRLAERKEIDDEDGPPGRVEMPEPPPKWWARWTNSRKKLYREDGPPRRWNAKLLPKWWARWVSRNEFRDEDGPDGEEDLLILFILESSAPMEESVTFDRLIQQMVRYEMSERITAEEVVHSLPRIWTGPVPKD</sequence>
<dbReference type="GO" id="GO:0005634">
    <property type="term" value="C:nucleus"/>
    <property type="evidence" value="ECO:0007669"/>
    <property type="project" value="TreeGrafter"/>
</dbReference>
<keyword evidence="3" id="KW-0808">Transferase</keyword>
<dbReference type="PANTHER" id="PTHR47634:SF9">
    <property type="entry name" value="PROTEIN KINASE DOMAIN-CONTAINING PROTEIN-RELATED"/>
    <property type="match status" value="1"/>
</dbReference>
<dbReference type="SUPFAM" id="SSF56112">
    <property type="entry name" value="Protein kinase-like (PK-like)"/>
    <property type="match status" value="1"/>
</dbReference>
<protein>
    <recommendedName>
        <fullName evidence="1">non-specific serine/threonine protein kinase</fullName>
        <ecNumber evidence="1">2.7.11.1</ecNumber>
    </recommendedName>
</protein>
<comment type="catalytic activity">
    <reaction evidence="8">
        <text>L-seryl-[protein] + ATP = O-phospho-L-seryl-[protein] + ADP + H(+)</text>
        <dbReference type="Rhea" id="RHEA:17989"/>
        <dbReference type="Rhea" id="RHEA-COMP:9863"/>
        <dbReference type="Rhea" id="RHEA-COMP:11604"/>
        <dbReference type="ChEBI" id="CHEBI:15378"/>
        <dbReference type="ChEBI" id="CHEBI:29999"/>
        <dbReference type="ChEBI" id="CHEBI:30616"/>
        <dbReference type="ChEBI" id="CHEBI:83421"/>
        <dbReference type="ChEBI" id="CHEBI:456216"/>
        <dbReference type="EC" id="2.7.11.1"/>
    </reaction>
</comment>
<gene>
    <name evidence="11" type="ORF">DXG03_009430</name>
</gene>
<evidence type="ECO:0000256" key="8">
    <source>
        <dbReference type="ARBA" id="ARBA00048679"/>
    </source>
</evidence>
<dbReference type="GO" id="GO:0050684">
    <property type="term" value="P:regulation of mRNA processing"/>
    <property type="evidence" value="ECO:0007669"/>
    <property type="project" value="TreeGrafter"/>
</dbReference>
<keyword evidence="12" id="KW-1185">Reference proteome</keyword>
<dbReference type="EMBL" id="JABCKV010000009">
    <property type="protein sequence ID" value="KAG5647493.1"/>
    <property type="molecule type" value="Genomic_DNA"/>
</dbReference>
<feature type="domain" description="Protein kinase" evidence="10">
    <location>
        <begin position="26"/>
        <end position="447"/>
    </location>
</feature>
<dbReference type="PROSITE" id="PS00107">
    <property type="entry name" value="PROTEIN_KINASE_ATP"/>
    <property type="match status" value="1"/>
</dbReference>
<keyword evidence="5" id="KW-0418">Kinase</keyword>
<feature type="binding site" evidence="9">
    <location>
        <position position="55"/>
    </location>
    <ligand>
        <name>ATP</name>
        <dbReference type="ChEBI" id="CHEBI:30616"/>
    </ligand>
</feature>
<dbReference type="Pfam" id="PF00069">
    <property type="entry name" value="Pkinase"/>
    <property type="match status" value="2"/>
</dbReference>
<dbReference type="InterPro" id="IPR011009">
    <property type="entry name" value="Kinase-like_dom_sf"/>
</dbReference>
<name>A0A9P7GF26_9AGAR</name>
<comment type="catalytic activity">
    <reaction evidence="7">
        <text>L-threonyl-[protein] + ATP = O-phospho-L-threonyl-[protein] + ADP + H(+)</text>
        <dbReference type="Rhea" id="RHEA:46608"/>
        <dbReference type="Rhea" id="RHEA-COMP:11060"/>
        <dbReference type="Rhea" id="RHEA-COMP:11605"/>
        <dbReference type="ChEBI" id="CHEBI:15378"/>
        <dbReference type="ChEBI" id="CHEBI:30013"/>
        <dbReference type="ChEBI" id="CHEBI:30616"/>
        <dbReference type="ChEBI" id="CHEBI:61977"/>
        <dbReference type="ChEBI" id="CHEBI:456216"/>
        <dbReference type="EC" id="2.7.11.1"/>
    </reaction>
</comment>
<evidence type="ECO:0000256" key="7">
    <source>
        <dbReference type="ARBA" id="ARBA00047899"/>
    </source>
</evidence>
<keyword evidence="6 9" id="KW-0067">ATP-binding</keyword>
<evidence type="ECO:0000313" key="12">
    <source>
        <dbReference type="Proteomes" id="UP000775547"/>
    </source>
</evidence>
<dbReference type="EC" id="2.7.11.1" evidence="1"/>
<comment type="caution">
    <text evidence="11">The sequence shown here is derived from an EMBL/GenBank/DDBJ whole genome shotgun (WGS) entry which is preliminary data.</text>
</comment>
<reference evidence="11" key="2">
    <citation type="submission" date="2021-10" db="EMBL/GenBank/DDBJ databases">
        <title>Phylogenomics reveals ancestral predisposition of the termite-cultivated fungus Termitomyces towards a domesticated lifestyle.</title>
        <authorList>
            <person name="Auxier B."/>
            <person name="Grum-Grzhimaylo A."/>
            <person name="Cardenas M.E."/>
            <person name="Lodge J.D."/>
            <person name="Laessoe T."/>
            <person name="Pedersen O."/>
            <person name="Smith M.E."/>
            <person name="Kuyper T.W."/>
            <person name="Franco-Molano E.A."/>
            <person name="Baroni T.J."/>
            <person name="Aanen D.K."/>
        </authorList>
    </citation>
    <scope>NUCLEOTIDE SEQUENCE</scope>
    <source>
        <strain evidence="11">AP01</strain>
        <tissue evidence="11">Mycelium</tissue>
    </source>
</reference>
<dbReference type="Proteomes" id="UP000775547">
    <property type="component" value="Unassembled WGS sequence"/>
</dbReference>
<dbReference type="PANTHER" id="PTHR47634">
    <property type="entry name" value="PROTEIN KINASE DOMAIN-CONTAINING PROTEIN-RELATED"/>
    <property type="match status" value="1"/>
</dbReference>
<dbReference type="GO" id="GO:0004674">
    <property type="term" value="F:protein serine/threonine kinase activity"/>
    <property type="evidence" value="ECO:0007669"/>
    <property type="project" value="UniProtKB-KW"/>
</dbReference>
<organism evidence="11 12">
    <name type="scientific">Asterophora parasitica</name>
    <dbReference type="NCBI Taxonomy" id="117018"/>
    <lineage>
        <taxon>Eukaryota</taxon>
        <taxon>Fungi</taxon>
        <taxon>Dikarya</taxon>
        <taxon>Basidiomycota</taxon>
        <taxon>Agaricomycotina</taxon>
        <taxon>Agaricomycetes</taxon>
        <taxon>Agaricomycetidae</taxon>
        <taxon>Agaricales</taxon>
        <taxon>Tricholomatineae</taxon>
        <taxon>Lyophyllaceae</taxon>
        <taxon>Asterophora</taxon>
    </lineage>
</organism>
<reference evidence="11" key="1">
    <citation type="submission" date="2020-07" db="EMBL/GenBank/DDBJ databases">
        <authorList>
            <person name="Nieuwenhuis M."/>
            <person name="Van De Peppel L.J.J."/>
        </authorList>
    </citation>
    <scope>NUCLEOTIDE SEQUENCE</scope>
    <source>
        <strain evidence="11">AP01</strain>
        <tissue evidence="11">Mycelium</tissue>
    </source>
</reference>
<dbReference type="AlphaFoldDB" id="A0A9P7GF26"/>
<dbReference type="Gene3D" id="1.10.510.10">
    <property type="entry name" value="Transferase(Phosphotransferase) domain 1"/>
    <property type="match status" value="1"/>
</dbReference>
<dbReference type="InterPro" id="IPR051334">
    <property type="entry name" value="SRPK"/>
</dbReference>
<evidence type="ECO:0000256" key="9">
    <source>
        <dbReference type="PROSITE-ProRule" id="PRU10141"/>
    </source>
</evidence>
<dbReference type="PROSITE" id="PS50011">
    <property type="entry name" value="PROTEIN_KINASE_DOM"/>
    <property type="match status" value="1"/>
</dbReference>
<keyword evidence="2" id="KW-0723">Serine/threonine-protein kinase</keyword>